<name>A0A087BLA2_9BIFI</name>
<reference evidence="2 3" key="1">
    <citation type="submission" date="2014-03" db="EMBL/GenBank/DDBJ databases">
        <title>Genomics of Bifidobacteria.</title>
        <authorList>
            <person name="Ventura M."/>
            <person name="Milani C."/>
            <person name="Lugli G.A."/>
        </authorList>
    </citation>
    <scope>NUCLEOTIDE SEQUENCE [LARGE SCALE GENOMIC DNA]</scope>
    <source>
        <strain evidence="2 3">LMG 11592</strain>
    </source>
</reference>
<organism evidence="2 3">
    <name type="scientific">Bifidobacterium minimum</name>
    <dbReference type="NCBI Taxonomy" id="1693"/>
    <lineage>
        <taxon>Bacteria</taxon>
        <taxon>Bacillati</taxon>
        <taxon>Actinomycetota</taxon>
        <taxon>Actinomycetes</taxon>
        <taxon>Bifidobacteriales</taxon>
        <taxon>Bifidobacteriaceae</taxon>
        <taxon>Bifidobacterium</taxon>
    </lineage>
</organism>
<protein>
    <submittedName>
        <fullName evidence="2">Uncharacterized protein</fullName>
    </submittedName>
</protein>
<accession>A0A087BLA2</accession>
<proteinExistence type="predicted"/>
<dbReference type="Proteomes" id="UP000029014">
    <property type="component" value="Unassembled WGS sequence"/>
</dbReference>
<dbReference type="AlphaFoldDB" id="A0A087BLA2"/>
<evidence type="ECO:0000313" key="3">
    <source>
        <dbReference type="Proteomes" id="UP000029014"/>
    </source>
</evidence>
<keyword evidence="3" id="KW-1185">Reference proteome</keyword>
<feature type="compositionally biased region" description="Basic and acidic residues" evidence="1">
    <location>
        <begin position="7"/>
        <end position="20"/>
    </location>
</feature>
<comment type="caution">
    <text evidence="2">The sequence shown here is derived from an EMBL/GenBank/DDBJ whole genome shotgun (WGS) entry which is preliminary data.</text>
</comment>
<sequence length="192" mass="19537">MGAAVASEERFDAPVDRDPPCPEAADGESGTCLTEDDSNGLDCAALIDDAMANAAADAAAGRSESDDGASDGAAFDDARCDGACAVGSAPLSPASLFSASLFPVRAAAAALAGVDGSCPDERAMTVTPWGACPPLRAAWSVCTRAGLRMVDVPRSPIWRASSLSSGSFISSRFWLVATGFASPWPHSSAHRR</sequence>
<dbReference type="EMBL" id="JGZD01000012">
    <property type="protein sequence ID" value="KFI71802.1"/>
    <property type="molecule type" value="Genomic_DNA"/>
</dbReference>
<evidence type="ECO:0000256" key="1">
    <source>
        <dbReference type="SAM" id="MobiDB-lite"/>
    </source>
</evidence>
<feature type="region of interest" description="Disordered" evidence="1">
    <location>
        <begin position="1"/>
        <end position="33"/>
    </location>
</feature>
<gene>
    <name evidence="2" type="ORF">BMIN_1467</name>
</gene>
<evidence type="ECO:0000313" key="2">
    <source>
        <dbReference type="EMBL" id="KFI71802.1"/>
    </source>
</evidence>